<evidence type="ECO:0000256" key="4">
    <source>
        <dbReference type="PROSITE-ProRule" id="PRU10141"/>
    </source>
</evidence>
<dbReference type="AlphaFoldDB" id="E4USD4"/>
<dbReference type="GeneID" id="10028610"/>
<evidence type="ECO:0000256" key="2">
    <source>
        <dbReference type="ARBA" id="ARBA00022741"/>
    </source>
</evidence>
<feature type="region of interest" description="Disordered" evidence="5">
    <location>
        <begin position="545"/>
        <end position="585"/>
    </location>
</feature>
<dbReference type="STRING" id="535722.E4USD4"/>
<dbReference type="InterPro" id="IPR000719">
    <property type="entry name" value="Prot_kinase_dom"/>
</dbReference>
<dbReference type="RefSeq" id="XP_003173331.1">
    <property type="nucleotide sequence ID" value="XM_003173283.1"/>
</dbReference>
<organism evidence="9">
    <name type="scientific">Arthroderma gypseum (strain ATCC MYA-4604 / CBS 118893)</name>
    <name type="common">Microsporum gypseum</name>
    <dbReference type="NCBI Taxonomy" id="535722"/>
    <lineage>
        <taxon>Eukaryota</taxon>
        <taxon>Fungi</taxon>
        <taxon>Dikarya</taxon>
        <taxon>Ascomycota</taxon>
        <taxon>Pezizomycotina</taxon>
        <taxon>Eurotiomycetes</taxon>
        <taxon>Eurotiomycetidae</taxon>
        <taxon>Onygenales</taxon>
        <taxon>Arthrodermataceae</taxon>
        <taxon>Nannizzia</taxon>
    </lineage>
</organism>
<dbReference type="Proteomes" id="UP000002669">
    <property type="component" value="Unassembled WGS sequence"/>
</dbReference>
<dbReference type="InterPro" id="IPR008984">
    <property type="entry name" value="SMAD_FHA_dom_sf"/>
</dbReference>
<evidence type="ECO:0000313" key="8">
    <source>
        <dbReference type="EMBL" id="EFR00501.1"/>
    </source>
</evidence>
<dbReference type="EMBL" id="DS989824">
    <property type="protein sequence ID" value="EFR00501.1"/>
    <property type="molecule type" value="Genomic_DNA"/>
</dbReference>
<dbReference type="eggNOG" id="KOG0032">
    <property type="taxonomic scope" value="Eukaryota"/>
</dbReference>
<dbReference type="InterPro" id="IPR011009">
    <property type="entry name" value="Kinase-like_dom_sf"/>
</dbReference>
<dbReference type="SMART" id="SM00240">
    <property type="entry name" value="FHA"/>
    <property type="match status" value="1"/>
</dbReference>
<feature type="domain" description="FHA" evidence="6">
    <location>
        <begin position="45"/>
        <end position="104"/>
    </location>
</feature>
<feature type="binding site" evidence="4">
    <location>
        <position position="184"/>
    </location>
    <ligand>
        <name>ATP</name>
        <dbReference type="ChEBI" id="CHEBI:30616"/>
    </ligand>
</feature>
<proteinExistence type="inferred from homology"/>
<evidence type="ECO:0000256" key="5">
    <source>
        <dbReference type="SAM" id="MobiDB-lite"/>
    </source>
</evidence>
<comment type="similarity">
    <text evidence="1">Belongs to the protein kinase superfamily. CAMK Ser/Thr protein kinase family. CHEK2 subfamily.</text>
</comment>
<evidence type="ECO:0000259" key="7">
    <source>
        <dbReference type="PROSITE" id="PS50011"/>
    </source>
</evidence>
<dbReference type="Gene3D" id="3.30.200.20">
    <property type="entry name" value="Phosphorylase Kinase, domain 1"/>
    <property type="match status" value="1"/>
</dbReference>
<dbReference type="PANTHER" id="PTHR24347">
    <property type="entry name" value="SERINE/THREONINE-PROTEIN KINASE"/>
    <property type="match status" value="1"/>
</dbReference>
<feature type="compositionally biased region" description="Polar residues" evidence="5">
    <location>
        <begin position="563"/>
        <end position="579"/>
    </location>
</feature>
<dbReference type="VEuPathDB" id="FungiDB:MGYG_03503"/>
<keyword evidence="8" id="KW-0418">Kinase</keyword>
<feature type="compositionally biased region" description="Polar residues" evidence="5">
    <location>
        <begin position="634"/>
        <end position="644"/>
    </location>
</feature>
<protein>
    <submittedName>
        <fullName evidence="8">CAMK protein kinase</fullName>
    </submittedName>
</protein>
<keyword evidence="3 4" id="KW-0067">ATP-binding</keyword>
<dbReference type="HOGENOM" id="CLU_000288_105_1_1"/>
<evidence type="ECO:0000313" key="9">
    <source>
        <dbReference type="Proteomes" id="UP000002669"/>
    </source>
</evidence>
<dbReference type="OMA" id="MGTFEYT"/>
<dbReference type="GO" id="GO:0004672">
    <property type="term" value="F:protein kinase activity"/>
    <property type="evidence" value="ECO:0007669"/>
    <property type="project" value="InterPro"/>
</dbReference>
<dbReference type="InParanoid" id="E4USD4"/>
<dbReference type="Pfam" id="PF00498">
    <property type="entry name" value="FHA"/>
    <property type="match status" value="1"/>
</dbReference>
<feature type="compositionally biased region" description="Basic and acidic residues" evidence="5">
    <location>
        <begin position="598"/>
        <end position="609"/>
    </location>
</feature>
<dbReference type="Gene3D" id="2.60.200.20">
    <property type="match status" value="1"/>
</dbReference>
<dbReference type="Gene3D" id="1.10.510.10">
    <property type="entry name" value="Transferase(Phosphotransferase) domain 1"/>
    <property type="match status" value="1"/>
</dbReference>
<name>E4USD4_ARTGP</name>
<dbReference type="PROSITE" id="PS00107">
    <property type="entry name" value="PROTEIN_KINASE_ATP"/>
    <property type="match status" value="1"/>
</dbReference>
<dbReference type="Pfam" id="PF00069">
    <property type="entry name" value="Pkinase"/>
    <property type="match status" value="1"/>
</dbReference>
<dbReference type="PROSITE" id="PS50006">
    <property type="entry name" value="FHA_DOMAIN"/>
    <property type="match status" value="1"/>
</dbReference>
<dbReference type="PROSITE" id="PS50011">
    <property type="entry name" value="PROTEIN_KINASE_DOM"/>
    <property type="match status" value="1"/>
</dbReference>
<keyword evidence="9" id="KW-1185">Reference proteome</keyword>
<evidence type="ECO:0000256" key="3">
    <source>
        <dbReference type="ARBA" id="ARBA00022840"/>
    </source>
</evidence>
<feature type="compositionally biased region" description="Basic and acidic residues" evidence="5">
    <location>
        <begin position="621"/>
        <end position="631"/>
    </location>
</feature>
<dbReference type="InterPro" id="IPR008271">
    <property type="entry name" value="Ser/Thr_kinase_AS"/>
</dbReference>
<dbReference type="GO" id="GO:0005524">
    <property type="term" value="F:ATP binding"/>
    <property type="evidence" value="ECO:0007669"/>
    <property type="project" value="UniProtKB-UniRule"/>
</dbReference>
<dbReference type="SMART" id="SM00220">
    <property type="entry name" value="S_TKc"/>
    <property type="match status" value="1"/>
</dbReference>
<accession>E4USD4</accession>
<evidence type="ECO:0000259" key="6">
    <source>
        <dbReference type="PROSITE" id="PS50006"/>
    </source>
</evidence>
<dbReference type="PROSITE" id="PS00108">
    <property type="entry name" value="PROTEIN_KINASE_ST"/>
    <property type="match status" value="1"/>
</dbReference>
<dbReference type="SUPFAM" id="SSF56112">
    <property type="entry name" value="Protein kinase-like (PK-like)"/>
    <property type="match status" value="1"/>
</dbReference>
<dbReference type="SUPFAM" id="SSF49879">
    <property type="entry name" value="SMAD/FHA domain"/>
    <property type="match status" value="1"/>
</dbReference>
<feature type="region of interest" description="Disordered" evidence="5">
    <location>
        <begin position="598"/>
        <end position="681"/>
    </location>
</feature>
<keyword evidence="8" id="KW-0808">Transferase</keyword>
<sequence length="742" mass="83376">MPSQHPKDENGVFQPCSPDHVGTLYVHNAKSKSCDEWKLFANEELIVGRNSSSCHLVIDDPMVSNIHLRIYSIIFDQENPLQVAPLVYVQDLSLNGAFWNELKIGKGSGGFLLSDGDMVKICSNVVIEYRGAKVLQTPFDRVQTQEMKHFDKLYAITNRTLGCGAYGRVHMSIDKKKKRQLACKIVNLGDLKARLRQVEMGKIPPIAASEARKTSKRLTYRVQAKLRMYDREVEILQKLRHPNIINIEKVFKTENTMYIFQDLVTAGDLFSFLEFKNGKLLDVEAAVIIRQVVIALVYLHDQNVVHRDLKPDNVLMTSLSNGARVILTDFGCARYLNPKKSRMASVMGTLEYTAPEMGQGCHKPTKGYTKSVDLWSLGCLTVVLLTGGSPFSDPVTGKYCGKLAKQCNLGVLEQDEDWKNVGGRAKQFVRGLLVLDDEQRMTAEEALNHDWFTNSAHSQAFNELYLRAIQGWEPRDEKERVLYDLQYVQGSMGEYSFWQGRSAIRLSPGSQGHNLKSTSSEDEVGESSYFSISRRNAVGTGFGRNISITLSDPGNKKTPDILHSSTDTPFPHSPQGSTAQKRDGTLTVLKRARVRFEATSHDDAADHQAKPRIRNPFSPEAWDKSDHEPVQRPKGTQSNTSVGDNTEHEQPEVATEGEWDLNVAGNVRDPSPVTKRKRKDAIAPRLETATALHTHRVHFNGVRSWPKRNTNGDRSLLEEDEVFEEVLDPLTGKCRAVRYGEH</sequence>
<dbReference type="CDD" id="cd22670">
    <property type="entry name" value="FHA_MEK1-like"/>
    <property type="match status" value="1"/>
</dbReference>
<keyword evidence="2 4" id="KW-0547">Nucleotide-binding</keyword>
<dbReference type="InterPro" id="IPR017441">
    <property type="entry name" value="Protein_kinase_ATP_BS"/>
</dbReference>
<dbReference type="InterPro" id="IPR000253">
    <property type="entry name" value="FHA_dom"/>
</dbReference>
<gene>
    <name evidence="8" type="ORF">MGYG_03503</name>
</gene>
<evidence type="ECO:0000256" key="1">
    <source>
        <dbReference type="ARBA" id="ARBA00005575"/>
    </source>
</evidence>
<feature type="domain" description="Protein kinase" evidence="7">
    <location>
        <begin position="155"/>
        <end position="452"/>
    </location>
</feature>
<dbReference type="OrthoDB" id="74764at2759"/>
<reference evidence="9" key="1">
    <citation type="journal article" date="2012" name="MBio">
        <title>Comparative genome analysis of Trichophyton rubrum and related dermatophytes reveals candidate genes involved in infection.</title>
        <authorList>
            <person name="Martinez D.A."/>
            <person name="Oliver B.G."/>
            <person name="Graeser Y."/>
            <person name="Goldberg J.M."/>
            <person name="Li W."/>
            <person name="Martinez-Rossi N.M."/>
            <person name="Monod M."/>
            <person name="Shelest E."/>
            <person name="Barton R.C."/>
            <person name="Birch E."/>
            <person name="Brakhage A.A."/>
            <person name="Chen Z."/>
            <person name="Gurr S.J."/>
            <person name="Heiman D."/>
            <person name="Heitman J."/>
            <person name="Kosti I."/>
            <person name="Rossi A."/>
            <person name="Saif S."/>
            <person name="Samalova M."/>
            <person name="Saunders C.W."/>
            <person name="Shea T."/>
            <person name="Summerbell R.C."/>
            <person name="Xu J."/>
            <person name="Young S."/>
            <person name="Zeng Q."/>
            <person name="Birren B.W."/>
            <person name="Cuomo C.A."/>
            <person name="White T.C."/>
        </authorList>
    </citation>
    <scope>NUCLEOTIDE SEQUENCE [LARGE SCALE GENOMIC DNA]</scope>
    <source>
        <strain evidence="9">ATCC MYA-4604 / CBS 118893</strain>
    </source>
</reference>
<dbReference type="FunCoup" id="E4USD4">
    <property type="interactions" value="186"/>
</dbReference>